<dbReference type="Proteomes" id="UP000186141">
    <property type="component" value="Unassembled WGS sequence"/>
</dbReference>
<name>A0A1N7PRR1_9RHOB</name>
<gene>
    <name evidence="1" type="ORF">SAMN05421774_10679</name>
</gene>
<dbReference type="EMBL" id="FTOT01000006">
    <property type="protein sequence ID" value="SIT13252.1"/>
    <property type="molecule type" value="Genomic_DNA"/>
</dbReference>
<dbReference type="RefSeq" id="WP_076532522.1">
    <property type="nucleotide sequence ID" value="NZ_BMEH01000006.1"/>
</dbReference>
<keyword evidence="2" id="KW-1185">Reference proteome</keyword>
<evidence type="ECO:0000313" key="2">
    <source>
        <dbReference type="Proteomes" id="UP000186141"/>
    </source>
</evidence>
<dbReference type="AlphaFoldDB" id="A0A1N7PRR1"/>
<dbReference type="STRING" id="1086013.SAMN05421774_10679"/>
<evidence type="ECO:0000313" key="1">
    <source>
        <dbReference type="EMBL" id="SIT13252.1"/>
    </source>
</evidence>
<organism evidence="1 2">
    <name type="scientific">Gemmobacter megaterium</name>
    <dbReference type="NCBI Taxonomy" id="1086013"/>
    <lineage>
        <taxon>Bacteria</taxon>
        <taxon>Pseudomonadati</taxon>
        <taxon>Pseudomonadota</taxon>
        <taxon>Alphaproteobacteria</taxon>
        <taxon>Rhodobacterales</taxon>
        <taxon>Paracoccaceae</taxon>
        <taxon>Gemmobacter</taxon>
    </lineage>
</organism>
<dbReference type="GO" id="GO:0016788">
    <property type="term" value="F:hydrolase activity, acting on ester bonds"/>
    <property type="evidence" value="ECO:0007669"/>
    <property type="project" value="UniProtKB-ARBA"/>
</dbReference>
<dbReference type="InterPro" id="IPR036514">
    <property type="entry name" value="SGNH_hydro_sf"/>
</dbReference>
<dbReference type="OrthoDB" id="7783360at2"/>
<proteinExistence type="predicted"/>
<protein>
    <submittedName>
        <fullName evidence="1">Uncharacterized protein</fullName>
    </submittedName>
</protein>
<reference evidence="1 2" key="1">
    <citation type="submission" date="2017-01" db="EMBL/GenBank/DDBJ databases">
        <authorList>
            <person name="Mah S.A."/>
            <person name="Swanson W.J."/>
            <person name="Moy G.W."/>
            <person name="Vacquier V.D."/>
        </authorList>
    </citation>
    <scope>NUCLEOTIDE SEQUENCE [LARGE SCALE GENOMIC DNA]</scope>
    <source>
        <strain evidence="1 2">DSM 26375</strain>
    </source>
</reference>
<sequence>MSLMSLMAEVLFVGHSLIGPTLPRMVERAAVAQGVELRSEMQIINGAPLKWNWEHSAQGQGGDGRRILESGRIGHLVLTEAIPLANHLQWSDSVGFARQWAAAALDANPAAQVWIYETWHSLNSGTGRPVEHDAQGHLPWRQRLADDWANWQGLAAAAGPEVRVIPAGQAMGRLADEIDKGTVPGLREIGDVFSDDIHLNDRGLYMVAMVIHASLTGRDPRGLPPRLVRQWQTRAIVTEAMAARMQEIAWEVVQARRAEVPKRSDVVLAEAPDPPRALPGGNVASPDDRAGFQPDIAALGGVSAKGIGFGLAELADWSTSQPFLDIMKTARPWIGHLPDRWGGWGHDDLAAADWLDAEGWPRGVPPELRGISTLILTDMPEDAAGLGGRYLLTHEGRGTLRLEGRAQIVSQAPGRIVFDFTPGEGSVLLTISASDPADPIRRIRVLREDRVALIESGAIFNPDWLARIRGVRLIRFMDWMRTNGSDLSRLEDRPRPADYTWARIGVPIEVMVALANELQADPWFTLPHLAQDDLVRFYAQAAYDGLAPGLVAHVEYSNELWNMIFPQAVWAEEQAKARWGQEWKWVQFGAMRAAETVGIWAGVFADAPDRLVRVLATQTGWKGLEADILTAPLVVAEGRPAPYTAFDAWGVTAYFSAGIGYPESEGLVRGWLDESRAAAERASRALPEHERAAHVAAHRFDLAIDLAIEDLSDGRHGGKVADSVAGLVDDLLPYHAAVAQAHGLRLMMYEGGTHVVGLGPLQQDAEANAFMVALNYSTGMGALYRRLVDGWHRLSDSPFNAFVDVMAPSRWGSWGALRHLGDDNPRWRALARGE</sequence>
<dbReference type="Gene3D" id="3.40.50.1110">
    <property type="entry name" value="SGNH hydrolase"/>
    <property type="match status" value="1"/>
</dbReference>
<accession>A0A1N7PRR1</accession>